<feature type="transmembrane region" description="Helical" evidence="2">
    <location>
        <begin position="282"/>
        <end position="303"/>
    </location>
</feature>
<keyword evidence="2" id="KW-0472">Membrane</keyword>
<feature type="transmembrane region" description="Helical" evidence="2">
    <location>
        <begin position="86"/>
        <end position="107"/>
    </location>
</feature>
<reference evidence="3 4" key="1">
    <citation type="submission" date="2023-11" db="EMBL/GenBank/DDBJ databases">
        <title>30 novel species of actinomycetes from the DSMZ collection.</title>
        <authorList>
            <person name="Nouioui I."/>
        </authorList>
    </citation>
    <scope>NUCLEOTIDE SEQUENCE [LARGE SCALE GENOMIC DNA]</scope>
    <source>
        <strain evidence="3 4">DSM 41524</strain>
    </source>
</reference>
<feature type="transmembrane region" description="Helical" evidence="2">
    <location>
        <begin position="388"/>
        <end position="408"/>
    </location>
</feature>
<keyword evidence="4" id="KW-1185">Reference proteome</keyword>
<name>A0ABU7Q6P6_9ACTN</name>
<dbReference type="EMBL" id="JAZBJO010000031">
    <property type="protein sequence ID" value="MEE4597063.1"/>
    <property type="molecule type" value="Genomic_DNA"/>
</dbReference>
<feature type="transmembrane region" description="Helical" evidence="2">
    <location>
        <begin position="15"/>
        <end position="40"/>
    </location>
</feature>
<dbReference type="Proteomes" id="UP001354709">
    <property type="component" value="Unassembled WGS sequence"/>
</dbReference>
<feature type="transmembrane region" description="Helical" evidence="2">
    <location>
        <begin position="247"/>
        <end position="270"/>
    </location>
</feature>
<keyword evidence="2" id="KW-1133">Transmembrane helix</keyword>
<gene>
    <name evidence="3" type="ORF">V2J94_35120</name>
</gene>
<keyword evidence="2" id="KW-0812">Transmembrane</keyword>
<feature type="compositionally biased region" description="Gly residues" evidence="1">
    <location>
        <begin position="514"/>
        <end position="526"/>
    </location>
</feature>
<evidence type="ECO:0000256" key="1">
    <source>
        <dbReference type="SAM" id="MobiDB-lite"/>
    </source>
</evidence>
<dbReference type="InterPro" id="IPR047724">
    <property type="entry name" value="Streptophobe"/>
</dbReference>
<protein>
    <submittedName>
        <fullName evidence="3">Streptophobe family protein</fullName>
    </submittedName>
</protein>
<proteinExistence type="predicted"/>
<sequence>MSASGGVRVPWGPALLAAIASVSWAFLAMVGIAALGLHLIGADGAGALGPMAAAATVLAVGGSVTPSGDVGVFGLEGAQAHAAIDIAPLGVSLVGALLLGWLFVRSLRGAGAVIGWAELAARAGLVALLFLLLLAGLTWVGNDTVTIDGATLVRRGLGTEQTEHDLLSRLPEQLGDIAEIGGGLLPDRLSDLVGAKASVGFTVTPGRSLLGGAVWVVAVLLLALLVSRRTPLPPGGLALHRTVRPAVSALCGVLVLAVGAGLVAGVYAAVGDDHPGLVLGSALLGAPNGVWIGVPLGLFVPWYGRASGALRHVLPDPVDDLLAGPGGERLTVGRLAGLDDRVWLLVVASVLLMLAAGVLTAARTPVGGSRSSPVGGSRPSPLGGSRPFVFAGWCALRLGVVTALALPLLVGLTRVSAGASLSVLGFDAFGAGIELYGNAALALALGAGWGAAAGAAGALAAWATGATGRRAVAPAWQRVEGDGGPGAPGDGRPRRPGDGGPRRPGDGGPRRPGDGGPRGPGGGRGV</sequence>
<feature type="transmembrane region" description="Helical" evidence="2">
    <location>
        <begin position="208"/>
        <end position="226"/>
    </location>
</feature>
<feature type="transmembrane region" description="Helical" evidence="2">
    <location>
        <begin position="439"/>
        <end position="462"/>
    </location>
</feature>
<evidence type="ECO:0000256" key="2">
    <source>
        <dbReference type="SAM" id="Phobius"/>
    </source>
</evidence>
<evidence type="ECO:0000313" key="4">
    <source>
        <dbReference type="Proteomes" id="UP001354709"/>
    </source>
</evidence>
<feature type="compositionally biased region" description="Basic and acidic residues" evidence="1">
    <location>
        <begin position="491"/>
        <end position="513"/>
    </location>
</feature>
<evidence type="ECO:0000313" key="3">
    <source>
        <dbReference type="EMBL" id="MEE4597063.1"/>
    </source>
</evidence>
<feature type="region of interest" description="Disordered" evidence="1">
    <location>
        <begin position="477"/>
        <end position="526"/>
    </location>
</feature>
<dbReference type="NCBIfam" id="NF038391">
    <property type="entry name" value="streptophobe"/>
    <property type="match status" value="1"/>
</dbReference>
<feature type="transmembrane region" description="Helical" evidence="2">
    <location>
        <begin position="415"/>
        <end position="433"/>
    </location>
</feature>
<accession>A0ABU7Q6P6</accession>
<feature type="transmembrane region" description="Helical" evidence="2">
    <location>
        <begin position="342"/>
        <end position="362"/>
    </location>
</feature>
<feature type="transmembrane region" description="Helical" evidence="2">
    <location>
        <begin position="47"/>
        <end position="66"/>
    </location>
</feature>
<feature type="transmembrane region" description="Helical" evidence="2">
    <location>
        <begin position="119"/>
        <end position="140"/>
    </location>
</feature>
<comment type="caution">
    <text evidence="3">The sequence shown here is derived from an EMBL/GenBank/DDBJ whole genome shotgun (WGS) entry which is preliminary data.</text>
</comment>
<organism evidence="3 4">
    <name type="scientific">Streptomyces asiaticus subsp. ignotus</name>
    <dbReference type="NCBI Taxonomy" id="3098222"/>
    <lineage>
        <taxon>Bacteria</taxon>
        <taxon>Bacillati</taxon>
        <taxon>Actinomycetota</taxon>
        <taxon>Actinomycetes</taxon>
        <taxon>Kitasatosporales</taxon>
        <taxon>Streptomycetaceae</taxon>
        <taxon>Streptomyces</taxon>
        <taxon>Streptomyces violaceusniger group</taxon>
    </lineage>
</organism>
<dbReference type="RefSeq" id="WP_330813772.1">
    <property type="nucleotide sequence ID" value="NZ_JAZBJO010000031.1"/>
</dbReference>